<proteinExistence type="predicted"/>
<reference evidence="2" key="1">
    <citation type="submission" date="2024-06" db="EMBL/GenBank/DDBJ databases">
        <title>Streptomyces sp. strain HUAS MG91 genome sequences.</title>
        <authorList>
            <person name="Mo P."/>
        </authorList>
    </citation>
    <scope>NUCLEOTIDE SEQUENCE</scope>
    <source>
        <strain evidence="2">HUAS MG91</strain>
    </source>
</reference>
<feature type="domain" description="vWA-MoxR associated protein C-terminal" evidence="1">
    <location>
        <begin position="466"/>
        <end position="686"/>
    </location>
</feature>
<dbReference type="Pfam" id="PF20028">
    <property type="entry name" value="VMAP-C"/>
    <property type="match status" value="1"/>
</dbReference>
<dbReference type="AlphaFoldDB" id="A0AAU8J0U3"/>
<protein>
    <submittedName>
        <fullName evidence="2">Trypsin-like peptidase domain-containing protein</fullName>
    </submittedName>
</protein>
<evidence type="ECO:0000259" key="1">
    <source>
        <dbReference type="Pfam" id="PF20028"/>
    </source>
</evidence>
<dbReference type="Pfam" id="PF13365">
    <property type="entry name" value="Trypsin_2"/>
    <property type="match status" value="1"/>
</dbReference>
<dbReference type="EMBL" id="CP159534">
    <property type="protein sequence ID" value="XCJ74398.1"/>
    <property type="molecule type" value="Genomic_DNA"/>
</dbReference>
<dbReference type="Gene3D" id="2.40.10.120">
    <property type="match status" value="1"/>
</dbReference>
<dbReference type="RefSeq" id="WP_353945842.1">
    <property type="nucleotide sequence ID" value="NZ_CP159534.1"/>
</dbReference>
<organism evidence="2">
    <name type="scientific">Streptomyces tabacisoli</name>
    <dbReference type="NCBI Taxonomy" id="3156398"/>
    <lineage>
        <taxon>Bacteria</taxon>
        <taxon>Bacillati</taxon>
        <taxon>Actinomycetota</taxon>
        <taxon>Actinomycetes</taxon>
        <taxon>Kitasatosporales</taxon>
        <taxon>Streptomycetaceae</taxon>
        <taxon>Streptomyces</taxon>
    </lineage>
</organism>
<name>A0AAU8J0U3_9ACTN</name>
<dbReference type="InterPro" id="IPR009003">
    <property type="entry name" value="Peptidase_S1_PA"/>
</dbReference>
<gene>
    <name evidence="2" type="ORF">ABII15_32465</name>
</gene>
<accession>A0AAU8J0U3</accession>
<dbReference type="SUPFAM" id="SSF50494">
    <property type="entry name" value="Trypsin-like serine proteases"/>
    <property type="match status" value="1"/>
</dbReference>
<dbReference type="InterPro" id="IPR045450">
    <property type="entry name" value="VMAP_C"/>
</dbReference>
<dbReference type="KEGG" id="stac:ABII15_32465"/>
<sequence>MSWFLPDERAALKGAHQARVAVKSAQGDKAVGAGVLLAPHLVLTCAHVVNDALERPQFEISSPGHRPVRIEVLTGSWQTHEAHVAYWIPPRRTEDGGPVRAGVDPNWLGDLAVLRLDADGRPLPRPPRRRAMAQGQTVRAWHGGAHGATFADGCVTSYDGQFGYVDGAPTGMAIGPAYSGGPLWAEEHTVWTGLVAAAFLHSDSRRSWAIPWQRIESELRAVGAVDVRPEAEPDPHDTAFILLTDALNSTFPSPETRLGAAVDLARTCGMVPRSTITAPTVAEFVTFLLTSPRALAAFSHTLRRRDPRAADDALDAGRMAPGPRLLSEREHTHLHRHLLTLGPQVVGRLGEVVRGALPRAAGRLDAGTLDALVDQLEPLDGDSRSAEGEPRVPGLLRVVEYLAATYSPTEQVGLRLWTGGVATRLGIPRAALLERRADAEEWAAELRSRSDRVRLLVEITRAGRERFGLRTWCDEGAGPRQLSTDSTATYSGAEAARELLHVLESLARSRTDGRRPMVEALVDRAGLNLPVDEWEGSGPDDLVPGVLGAEFPLVVHCPELLRKHERFLPEWRRRWQRLDQGTTLRFSGAGLDKRKIYGRLMDETDAVRVCVDVPGTVRDEIVQVCLAVGVPVVVWDRGPGHGSHALEQIDCVETRDLPDGVRAYRAKTVSTPADHPGRPVLAWADADRTVPRLHLSEPVEGPG</sequence>
<evidence type="ECO:0000313" key="2">
    <source>
        <dbReference type="EMBL" id="XCJ74398.1"/>
    </source>
</evidence>